<gene>
    <name evidence="2" type="ORF">Ga0061069_10794</name>
</gene>
<evidence type="ECO:0000259" key="1">
    <source>
        <dbReference type="Pfam" id="PF09012"/>
    </source>
</evidence>
<proteinExistence type="predicted"/>
<dbReference type="AlphaFoldDB" id="A0A0K6I5Q4"/>
<evidence type="ECO:0000313" key="2">
    <source>
        <dbReference type="EMBL" id="CUA98426.1"/>
    </source>
</evidence>
<dbReference type="Proteomes" id="UP000183649">
    <property type="component" value="Unassembled WGS sequence"/>
</dbReference>
<dbReference type="InterPro" id="IPR036390">
    <property type="entry name" value="WH_DNA-bd_sf"/>
</dbReference>
<dbReference type="Pfam" id="PF09012">
    <property type="entry name" value="FeoC"/>
    <property type="match status" value="1"/>
</dbReference>
<name>A0A0K6I5Q4_9BURK</name>
<dbReference type="SUPFAM" id="SSF46785">
    <property type="entry name" value="Winged helix' DNA-binding domain"/>
    <property type="match status" value="1"/>
</dbReference>
<dbReference type="EMBL" id="CYHF01000007">
    <property type="protein sequence ID" value="CUA98426.1"/>
    <property type="molecule type" value="Genomic_DNA"/>
</dbReference>
<reference evidence="3" key="1">
    <citation type="submission" date="2015-08" db="EMBL/GenBank/DDBJ databases">
        <authorList>
            <person name="Varghese N."/>
        </authorList>
    </citation>
    <scope>NUCLEOTIDE SEQUENCE [LARGE SCALE GENOMIC DNA]</scope>
    <source>
        <strain evidence="3">DSM 18181</strain>
    </source>
</reference>
<feature type="domain" description="Transcriptional regulator HTH-type FeoC" evidence="1">
    <location>
        <begin position="5"/>
        <end position="69"/>
    </location>
</feature>
<keyword evidence="3" id="KW-1185">Reference proteome</keyword>
<dbReference type="STRING" id="339866.GCA_001418255_02133"/>
<evidence type="ECO:0000313" key="3">
    <source>
        <dbReference type="Proteomes" id="UP000183649"/>
    </source>
</evidence>
<dbReference type="InterPro" id="IPR015102">
    <property type="entry name" value="Tscrpt_reg_HTH_FeoC"/>
</dbReference>
<accession>A0A0K6I5Q4</accession>
<dbReference type="OrthoDB" id="9157589at2"/>
<sequence>MSMALFAVRDALKARQMATPAQIAADLQLPTGTVQDMLAHWVRRGLAAEVASAPEGRSCGSGACNTCGQCAAPSPAQVLYVWQGLGKPQSAPRPVIPLRPAA</sequence>
<dbReference type="Gene3D" id="1.10.10.10">
    <property type="entry name" value="Winged helix-like DNA-binding domain superfamily/Winged helix DNA-binding domain"/>
    <property type="match status" value="1"/>
</dbReference>
<organism evidence="2 3">
    <name type="scientific">Thiomonas bhubaneswarensis</name>
    <dbReference type="NCBI Taxonomy" id="339866"/>
    <lineage>
        <taxon>Bacteria</taxon>
        <taxon>Pseudomonadati</taxon>
        <taxon>Pseudomonadota</taxon>
        <taxon>Betaproteobacteria</taxon>
        <taxon>Burkholderiales</taxon>
        <taxon>Thiomonas</taxon>
    </lineage>
</organism>
<dbReference type="InterPro" id="IPR036388">
    <property type="entry name" value="WH-like_DNA-bd_sf"/>
</dbReference>
<protein>
    <submittedName>
        <fullName evidence="2">FeoC like transcriptional regulator</fullName>
    </submittedName>
</protein>
<dbReference type="RefSeq" id="WP_055450996.1">
    <property type="nucleotide sequence ID" value="NZ_CYHF01000007.1"/>
</dbReference>